<proteinExistence type="predicted"/>
<dbReference type="GO" id="GO:0006508">
    <property type="term" value="P:proteolysis"/>
    <property type="evidence" value="ECO:0007669"/>
    <property type="project" value="UniProtKB-KW"/>
</dbReference>
<dbReference type="InterPro" id="IPR038765">
    <property type="entry name" value="Papain-like_cys_pep_sf"/>
</dbReference>
<reference evidence="2 3" key="1">
    <citation type="submission" date="2015-09" db="EMBL/GenBank/DDBJ databases">
        <authorList>
            <consortium name="Pathogen Informatics"/>
        </authorList>
    </citation>
    <scope>NUCLEOTIDE SEQUENCE [LARGE SCALE GENOMIC DNA]</scope>
    <source>
        <strain evidence="2 3">2789STDY5834948</strain>
    </source>
</reference>
<keyword evidence="1" id="KW-0732">Signal</keyword>
<feature type="signal peptide" evidence="1">
    <location>
        <begin position="1"/>
        <end position="21"/>
    </location>
</feature>
<evidence type="ECO:0000313" key="2">
    <source>
        <dbReference type="EMBL" id="CUQ41431.1"/>
    </source>
</evidence>
<dbReference type="InterPro" id="IPR000200">
    <property type="entry name" value="Peptidase_C10"/>
</dbReference>
<accession>A0A174W789</accession>
<evidence type="ECO:0000313" key="3">
    <source>
        <dbReference type="Proteomes" id="UP000095332"/>
    </source>
</evidence>
<gene>
    <name evidence="2" type="ORF">ERS852560_02742</name>
</gene>
<dbReference type="RefSeq" id="WP_080707621.1">
    <property type="nucleotide sequence ID" value="NZ_CAJSZN010000010.1"/>
</dbReference>
<name>A0A174W789_PARDI</name>
<dbReference type="InterPro" id="IPR044934">
    <property type="entry name" value="Streptopain_sf"/>
</dbReference>
<dbReference type="AlphaFoldDB" id="A0A174W789"/>
<evidence type="ECO:0008006" key="4">
    <source>
        <dbReference type="Google" id="ProtNLM"/>
    </source>
</evidence>
<protein>
    <recommendedName>
        <fullName evidence="4">Spi protease inhibitor domain-containing protein</fullName>
    </recommendedName>
</protein>
<organism evidence="2 3">
    <name type="scientific">Parabacteroides distasonis</name>
    <dbReference type="NCBI Taxonomy" id="823"/>
    <lineage>
        <taxon>Bacteria</taxon>
        <taxon>Pseudomonadati</taxon>
        <taxon>Bacteroidota</taxon>
        <taxon>Bacteroidia</taxon>
        <taxon>Bacteroidales</taxon>
        <taxon>Tannerellaceae</taxon>
        <taxon>Parabacteroides</taxon>
    </lineage>
</organism>
<evidence type="ECO:0000256" key="1">
    <source>
        <dbReference type="SAM" id="SignalP"/>
    </source>
</evidence>
<dbReference type="PROSITE" id="PS51257">
    <property type="entry name" value="PROKAR_LIPOPROTEIN"/>
    <property type="match status" value="1"/>
</dbReference>
<dbReference type="Gene3D" id="3.90.70.50">
    <property type="entry name" value="Peptidase C10, streptopain"/>
    <property type="match status" value="2"/>
</dbReference>
<dbReference type="GO" id="GO:0008234">
    <property type="term" value="F:cysteine-type peptidase activity"/>
    <property type="evidence" value="ECO:0007669"/>
    <property type="project" value="UniProtKB-KW"/>
</dbReference>
<dbReference type="Proteomes" id="UP000095332">
    <property type="component" value="Unassembled WGS sequence"/>
</dbReference>
<dbReference type="Pfam" id="PF01640">
    <property type="entry name" value="Peptidase_C10"/>
    <property type="match status" value="1"/>
</dbReference>
<dbReference type="EMBL" id="CZBM01000011">
    <property type="protein sequence ID" value="CUQ41431.1"/>
    <property type="molecule type" value="Genomic_DNA"/>
</dbReference>
<feature type="chain" id="PRO_5008036463" description="Spi protease inhibitor domain-containing protein" evidence="1">
    <location>
        <begin position="22"/>
        <end position="467"/>
    </location>
</feature>
<dbReference type="SUPFAM" id="SSF54001">
    <property type="entry name" value="Cysteine proteinases"/>
    <property type="match status" value="1"/>
</dbReference>
<sequence length="467" mass="52377">MKKTLLTFTLLAGLSSCTNLSEDLDMIGTQNITQTKSGNLSISENEPAIVKDLRNYISQIKLQGKQARVLTSYTLTPYIYKEDTIMYIANYEDGWELLSTDHRVPLVMASSDTGQFNISDTTSMNPALLAYLNSLEKELFFIKQIENTQENTYNLWQAITLSNKEINPDSIQINPKVLETLPKAAALSPGSGYWELISTSAPKTSTTNIGHIIKTNWGQDSPWNEYVPYKYGTSGSHCPAGCTAIAGAQYLYYLHYKNNKPVSTVTTATYNSSNNTYTYTGNSSTVWNQMAKNQSASSGQAAAAIFIGYVGQQINTKYGINESGSNRYYLADFLNQLGYNYTVKDIDYSYIITQLYNNIPTVISIFNKDAGHTLICDRYKKITTTTTSTFGWVGTDNLGNDSNERDEAGNIIGYTFTYERENLTNATHQLGMNWGYDGSYDYLWLEASSYSDWVSNTTYDTERYMLK</sequence>